<sequence length="272" mass="30210">MDNKNANELIMLGTGNAIVTKCYNTCFVLRSGTTRLLVDAGGGNGVLAQLEKVGVSVDELSAMYLTHAHTDHVLGAVWIVRRVASGLAKGAREGIFPIYGHERVLSVLRTICELTLSKKDRGWMEKGISFVEVKDKDRLTVGDIRMECFDILSTKEKQFGFRATLPDGTVVACLGDEPYNVANRGYVEGADWLMSEAFCLYRDREIFKPYEKHHSTAAEAGRLAAELGVKRLLLYHTEDQTLATRKRAYAEEAAASFTGEIFVPDDLERIRL</sequence>
<dbReference type="EMBL" id="DXEL01000052">
    <property type="protein sequence ID" value="HIX74884.1"/>
    <property type="molecule type" value="Genomic_DNA"/>
</dbReference>
<dbReference type="InterPro" id="IPR036866">
    <property type="entry name" value="RibonucZ/Hydroxyglut_hydro"/>
</dbReference>
<dbReference type="GO" id="GO:0042781">
    <property type="term" value="F:3'-tRNA processing endoribonuclease activity"/>
    <property type="evidence" value="ECO:0007669"/>
    <property type="project" value="TreeGrafter"/>
</dbReference>
<reference evidence="2" key="2">
    <citation type="submission" date="2021-04" db="EMBL/GenBank/DDBJ databases">
        <authorList>
            <person name="Gilroy R."/>
        </authorList>
    </citation>
    <scope>NUCLEOTIDE SEQUENCE</scope>
    <source>
        <strain evidence="2">ChiGjej6B6-14162</strain>
    </source>
</reference>
<accession>A0A9D1X8Y2</accession>
<dbReference type="InterPro" id="IPR001279">
    <property type="entry name" value="Metallo-B-lactamas"/>
</dbReference>
<gene>
    <name evidence="2" type="ORF">H9977_07630</name>
</gene>
<feature type="domain" description="Metallo-beta-lactamase" evidence="1">
    <location>
        <begin position="23"/>
        <end position="214"/>
    </location>
</feature>
<reference evidence="2" key="1">
    <citation type="journal article" date="2021" name="PeerJ">
        <title>Extensive microbial diversity within the chicken gut microbiome revealed by metagenomics and culture.</title>
        <authorList>
            <person name="Gilroy R."/>
            <person name="Ravi A."/>
            <person name="Getino M."/>
            <person name="Pursley I."/>
            <person name="Horton D.L."/>
            <person name="Alikhan N.F."/>
            <person name="Baker D."/>
            <person name="Gharbi K."/>
            <person name="Hall N."/>
            <person name="Watson M."/>
            <person name="Adriaenssens E.M."/>
            <person name="Foster-Nyarko E."/>
            <person name="Jarju S."/>
            <person name="Secka A."/>
            <person name="Antonio M."/>
            <person name="Oren A."/>
            <person name="Chaudhuri R.R."/>
            <person name="La Ragione R."/>
            <person name="Hildebrand F."/>
            <person name="Pallen M.J."/>
        </authorList>
    </citation>
    <scope>NUCLEOTIDE SEQUENCE</scope>
    <source>
        <strain evidence="2">ChiGjej6B6-14162</strain>
    </source>
</reference>
<dbReference type="PANTHER" id="PTHR46018">
    <property type="entry name" value="ZINC PHOSPHODIESTERASE ELAC PROTEIN 1"/>
    <property type="match status" value="1"/>
</dbReference>
<protein>
    <submittedName>
        <fullName evidence="2">MBL fold metallo-hydrolase</fullName>
    </submittedName>
</protein>
<dbReference type="SMART" id="SM00849">
    <property type="entry name" value="Lactamase_B"/>
    <property type="match status" value="1"/>
</dbReference>
<dbReference type="Gene3D" id="3.60.15.10">
    <property type="entry name" value="Ribonuclease Z/Hydroxyacylglutathione hydrolase-like"/>
    <property type="match status" value="1"/>
</dbReference>
<comment type="caution">
    <text evidence="2">The sequence shown here is derived from an EMBL/GenBank/DDBJ whole genome shotgun (WGS) entry which is preliminary data.</text>
</comment>
<dbReference type="PANTHER" id="PTHR46018:SF2">
    <property type="entry name" value="ZINC PHOSPHODIESTERASE ELAC PROTEIN 1"/>
    <property type="match status" value="1"/>
</dbReference>
<dbReference type="AlphaFoldDB" id="A0A9D1X8Y2"/>
<evidence type="ECO:0000313" key="2">
    <source>
        <dbReference type="EMBL" id="HIX74884.1"/>
    </source>
</evidence>
<name>A0A9D1X8Y2_9BACT</name>
<dbReference type="Proteomes" id="UP000886740">
    <property type="component" value="Unassembled WGS sequence"/>
</dbReference>
<organism evidence="2 3">
    <name type="scientific">Candidatus Parabacteroides intestinipullorum</name>
    <dbReference type="NCBI Taxonomy" id="2838723"/>
    <lineage>
        <taxon>Bacteria</taxon>
        <taxon>Pseudomonadati</taxon>
        <taxon>Bacteroidota</taxon>
        <taxon>Bacteroidia</taxon>
        <taxon>Bacteroidales</taxon>
        <taxon>Tannerellaceae</taxon>
        <taxon>Parabacteroides</taxon>
    </lineage>
</organism>
<evidence type="ECO:0000313" key="3">
    <source>
        <dbReference type="Proteomes" id="UP000886740"/>
    </source>
</evidence>
<dbReference type="Pfam" id="PF12706">
    <property type="entry name" value="Lactamase_B_2"/>
    <property type="match status" value="1"/>
</dbReference>
<proteinExistence type="predicted"/>
<dbReference type="SUPFAM" id="SSF56281">
    <property type="entry name" value="Metallo-hydrolase/oxidoreductase"/>
    <property type="match status" value="1"/>
</dbReference>
<evidence type="ECO:0000259" key="1">
    <source>
        <dbReference type="SMART" id="SM00849"/>
    </source>
</evidence>